<name>A0A8S1F5G8_9PELO</name>
<keyword evidence="4 16" id="KW-0813">Transport</keyword>
<reference evidence="18 19" key="1">
    <citation type="submission" date="2020-04" db="EMBL/GenBank/DDBJ databases">
        <authorList>
            <person name="Laetsch R D."/>
            <person name="Stevens L."/>
            <person name="Kumar S."/>
            <person name="Blaxter L. M."/>
        </authorList>
    </citation>
    <scope>NUCLEOTIDE SEQUENCE [LARGE SCALE GENOMIC DNA]</scope>
</reference>
<dbReference type="Proteomes" id="UP000494206">
    <property type="component" value="Unassembled WGS sequence"/>
</dbReference>
<keyword evidence="15 16" id="KW-0407">Ion channel</keyword>
<dbReference type="InterPro" id="IPR003406">
    <property type="entry name" value="Glyco_trans_14"/>
</dbReference>
<evidence type="ECO:0000313" key="18">
    <source>
        <dbReference type="EMBL" id="CAB3411061.1"/>
    </source>
</evidence>
<dbReference type="Gene3D" id="1.10.287.820">
    <property type="entry name" value="Acid-sensing ion channel domain"/>
    <property type="match status" value="1"/>
</dbReference>
<feature type="transmembrane region" description="Helical" evidence="17">
    <location>
        <begin position="415"/>
        <end position="442"/>
    </location>
</feature>
<dbReference type="Pfam" id="PF02485">
    <property type="entry name" value="Branch"/>
    <property type="match status" value="1"/>
</dbReference>
<feature type="transmembrane region" description="Helical" evidence="17">
    <location>
        <begin position="44"/>
        <end position="66"/>
    </location>
</feature>
<comment type="caution">
    <text evidence="18">The sequence shown here is derived from an EMBL/GenBank/DDBJ whole genome shotgun (WGS) entry which is preliminary data.</text>
</comment>
<evidence type="ECO:0000256" key="5">
    <source>
        <dbReference type="ARBA" id="ARBA00022461"/>
    </source>
</evidence>
<dbReference type="Pfam" id="PF00858">
    <property type="entry name" value="ASC"/>
    <property type="match status" value="1"/>
</dbReference>
<keyword evidence="14 16" id="KW-0739">Sodium transport</keyword>
<dbReference type="PRINTS" id="PR01078">
    <property type="entry name" value="AMINACHANNEL"/>
</dbReference>
<keyword evidence="8 16" id="KW-0812">Transmembrane</keyword>
<dbReference type="GO" id="GO:0005272">
    <property type="term" value="F:sodium channel activity"/>
    <property type="evidence" value="ECO:0007669"/>
    <property type="project" value="UniProtKB-KW"/>
</dbReference>
<dbReference type="GO" id="GO:0016757">
    <property type="term" value="F:glycosyltransferase activity"/>
    <property type="evidence" value="ECO:0007669"/>
    <property type="project" value="UniProtKB-KW"/>
</dbReference>
<keyword evidence="10" id="KW-0915">Sodium</keyword>
<dbReference type="FunFam" id="1.10.287.770:FF:000001">
    <property type="entry name" value="Acid-sensing ion channel subunit 1"/>
    <property type="match status" value="1"/>
</dbReference>
<evidence type="ECO:0000256" key="13">
    <source>
        <dbReference type="ARBA" id="ARBA00023180"/>
    </source>
</evidence>
<keyword evidence="5 16" id="KW-0894">Sodium channel</keyword>
<organism evidence="18 19">
    <name type="scientific">Caenorhabditis bovis</name>
    <dbReference type="NCBI Taxonomy" id="2654633"/>
    <lineage>
        <taxon>Eukaryota</taxon>
        <taxon>Metazoa</taxon>
        <taxon>Ecdysozoa</taxon>
        <taxon>Nematoda</taxon>
        <taxon>Chromadorea</taxon>
        <taxon>Rhabditida</taxon>
        <taxon>Rhabditina</taxon>
        <taxon>Rhabditomorpha</taxon>
        <taxon>Rhabditoidea</taxon>
        <taxon>Rhabditidae</taxon>
        <taxon>Peloderinae</taxon>
        <taxon>Caenorhabditis</taxon>
    </lineage>
</organism>
<keyword evidence="11 16" id="KW-0406">Ion transport</keyword>
<dbReference type="GO" id="GO:0016020">
    <property type="term" value="C:membrane"/>
    <property type="evidence" value="ECO:0007669"/>
    <property type="project" value="UniProtKB-SubCell"/>
</dbReference>
<evidence type="ECO:0000256" key="1">
    <source>
        <dbReference type="ARBA" id="ARBA00004141"/>
    </source>
</evidence>
<comment type="similarity">
    <text evidence="3 16">Belongs to the amiloride-sensitive sodium channel (TC 1.A.6) family.</text>
</comment>
<dbReference type="PANTHER" id="PTHR46671:SF10">
    <property type="entry name" value="ALPHA-1,6-MANNOSYL-GLYCOPROTEIN 6-BETA-N-ACETYLGLUCOSAMINYLTRANSFERASE-RELATED"/>
    <property type="match status" value="1"/>
</dbReference>
<feature type="transmembrane region" description="Helical" evidence="17">
    <location>
        <begin position="585"/>
        <end position="605"/>
    </location>
</feature>
<evidence type="ECO:0000256" key="16">
    <source>
        <dbReference type="RuleBase" id="RU000679"/>
    </source>
</evidence>
<protein>
    <submittedName>
        <fullName evidence="18">Uncharacterized protein</fullName>
    </submittedName>
</protein>
<evidence type="ECO:0000256" key="3">
    <source>
        <dbReference type="ARBA" id="ARBA00007193"/>
    </source>
</evidence>
<keyword evidence="9 17" id="KW-1133">Transmembrane helix</keyword>
<evidence type="ECO:0000256" key="12">
    <source>
        <dbReference type="ARBA" id="ARBA00023136"/>
    </source>
</evidence>
<dbReference type="PANTHER" id="PTHR46671">
    <property type="entry name" value="PROTEIN CBG11221"/>
    <property type="match status" value="1"/>
</dbReference>
<evidence type="ECO:0000256" key="14">
    <source>
        <dbReference type="ARBA" id="ARBA00023201"/>
    </source>
</evidence>
<evidence type="ECO:0000313" key="19">
    <source>
        <dbReference type="Proteomes" id="UP000494206"/>
    </source>
</evidence>
<dbReference type="Gene3D" id="1.10.287.770">
    <property type="entry name" value="YojJ-like"/>
    <property type="match status" value="1"/>
</dbReference>
<dbReference type="AlphaFoldDB" id="A0A8S1F5G8"/>
<evidence type="ECO:0000256" key="9">
    <source>
        <dbReference type="ARBA" id="ARBA00022989"/>
    </source>
</evidence>
<keyword evidence="6" id="KW-0328">Glycosyltransferase</keyword>
<evidence type="ECO:0000256" key="10">
    <source>
        <dbReference type="ARBA" id="ARBA00023053"/>
    </source>
</evidence>
<evidence type="ECO:0000256" key="2">
    <source>
        <dbReference type="ARBA" id="ARBA00004606"/>
    </source>
</evidence>
<evidence type="ECO:0000256" key="17">
    <source>
        <dbReference type="SAM" id="Phobius"/>
    </source>
</evidence>
<dbReference type="InterPro" id="IPR001873">
    <property type="entry name" value="ENaC"/>
</dbReference>
<evidence type="ECO:0000256" key="11">
    <source>
        <dbReference type="ARBA" id="ARBA00023065"/>
    </source>
</evidence>
<keyword evidence="7" id="KW-0808">Transferase</keyword>
<evidence type="ECO:0000256" key="8">
    <source>
        <dbReference type="ARBA" id="ARBA00022692"/>
    </source>
</evidence>
<evidence type="ECO:0000256" key="6">
    <source>
        <dbReference type="ARBA" id="ARBA00022676"/>
    </source>
</evidence>
<proteinExistence type="inferred from homology"/>
<dbReference type="OrthoDB" id="2019572at2759"/>
<accession>A0A8S1F5G8</accession>
<evidence type="ECO:0000256" key="15">
    <source>
        <dbReference type="ARBA" id="ARBA00023303"/>
    </source>
</evidence>
<keyword evidence="12 17" id="KW-0472">Membrane</keyword>
<sequence>MSDFPTNERIYLKIYDYETKEFSGLTTYHGLVRIYNSNTWPSRIFWTVVVLSCLSLFMIHSGYLLLGYHSKPTLFQITTIVPKNGIVFPEVTICNHNPLDLLRIPQSYSKTVLNYILDFYTNMEDLSPQNPKMEREFLEFLKKFRLETGISFDLASFFKNYSKICEETIIECSFAKKKLENCCELAIPEFTDFGFCFRFHNGNGSFRQIYSGEGNGWEFLLDGRNQNTRGDREIETGFQILIHENGKFPQIAKNSIAVPPGEWIHASIDLKNISLLDQTNWGFCQQNFNKTPHLDIKYTLPHCEMECELEHVWSKCNCIPFKYFSKLKNLTETHYCTPLELYKCREIVKDINCECFSECDLLEFDTISTFSELPERKFGMSHDYIRSNLSSASIFFQHISYERHEQQKQMQAADLLSSIAGSMGLFLGMSTVTLLEIFIYLFKSVWGTVNSERQKQFLEAVAQEERVCRNSMGMSLDDSYTTLPRGRNSSPKPLHVHLNRRNSRMILGGDLFSAARDSISIPSHLLSPFSKHRISASATNLSTESAKNSKKRRILRRQSTLPNPTYQIMKSKVRYRLLDCSSLSFYNYLFGFLVFAVIVLIYMSIVQREESVKPMSQGIYERIIENLQIEVKERNTLINDLQSDFRTISVNAKQKKKLQYRKRPETVHIDCARLYANDKEYMKQFNGTNRPKMIESKNLDMSCEAITERVIPPVGLEPLKFGVAFARVVYTDYEMLENFVRFSYHPQNVFCFAIDQKSSPEFHSKMRSLASCLPNILLLPDEKSVDSKGHNVNLAHYNCMKALINKPGWGYVMLLQNHDIVIKSIYQLVEIYSILGGANDVEITPENGRIDKKLKWDPKSLKMFRNESEAKPGQLETTLKFAKGAAQASFSRDAVDWMVRKMDMSTFINNLNTGPFGVDEQFGETLQASDFLEMPGHFTDECLKQGKLTDFVTRMSHWRGRASDCASNNLRHAICVLGVEDLPTVARYPNLMFNKMMPSFDYAAIDCVGELLYNRTVLKQNDIPLDKNYYENMVNVVYHMNKNTPGFKLNCTPPYKPWQNWKYPE</sequence>
<keyword evidence="19" id="KW-1185">Reference proteome</keyword>
<evidence type="ECO:0000256" key="7">
    <source>
        <dbReference type="ARBA" id="ARBA00022679"/>
    </source>
</evidence>
<evidence type="ECO:0000256" key="4">
    <source>
        <dbReference type="ARBA" id="ARBA00022448"/>
    </source>
</evidence>
<gene>
    <name evidence="18" type="ORF">CBOVIS_LOCUS12496</name>
</gene>
<dbReference type="EMBL" id="CADEPM010000012">
    <property type="protein sequence ID" value="CAB3411061.1"/>
    <property type="molecule type" value="Genomic_DNA"/>
</dbReference>
<comment type="subcellular location">
    <subcellularLocation>
        <location evidence="1">Membrane</location>
        <topology evidence="1">Multi-pass membrane protein</topology>
    </subcellularLocation>
    <subcellularLocation>
        <location evidence="2">Membrane</location>
        <topology evidence="2">Single-pass type II membrane protein</topology>
    </subcellularLocation>
</comment>
<keyword evidence="13" id="KW-0325">Glycoprotein</keyword>